<dbReference type="OrthoDB" id="686404at2759"/>
<dbReference type="Gramene" id="TraesROB_scaffold_006720_01G000700.1">
    <property type="protein sequence ID" value="TraesROB_scaffold_006720_01G000700.1"/>
    <property type="gene ID" value="TraesROB_scaffold_006720_01G000700"/>
</dbReference>
<dbReference type="PANTHER" id="PTHR33994">
    <property type="entry name" value="OS04G0515000 PROTEIN"/>
    <property type="match status" value="1"/>
</dbReference>
<evidence type="ECO:0000256" key="1">
    <source>
        <dbReference type="SAM" id="Phobius"/>
    </source>
</evidence>
<reference evidence="2" key="1">
    <citation type="submission" date="2018-08" db="EMBL/GenBank/DDBJ databases">
        <authorList>
            <person name="Rossello M."/>
        </authorList>
    </citation>
    <scope>NUCLEOTIDE SEQUENCE [LARGE SCALE GENOMIC DNA]</scope>
    <source>
        <strain evidence="2">cv. Chinese Spring</strain>
    </source>
</reference>
<reference evidence="2" key="2">
    <citation type="submission" date="2018-10" db="UniProtKB">
        <authorList>
            <consortium name="EnsemblPlants"/>
        </authorList>
    </citation>
    <scope>IDENTIFICATION</scope>
</reference>
<dbReference type="EnsemblPlants" id="TraesCSU02G262300.1">
    <property type="protein sequence ID" value="TraesCSU02G262300.1.cds1"/>
    <property type="gene ID" value="TraesCSU02G262300"/>
</dbReference>
<dbReference type="Gramene" id="TraesPARA_EIv1.0_2123920.1">
    <property type="protein sequence ID" value="TraesPARA_EIv1.0_2123920.1.CDS1"/>
    <property type="gene ID" value="TraesPARA_EIv1.0_2123920"/>
</dbReference>
<protein>
    <recommendedName>
        <fullName evidence="4">Late embryogenesis abundant protein LEA-2 subgroup domain-containing protein</fullName>
    </recommendedName>
</protein>
<sequence>MDADVENQEVMADGDPEAEERKRNARMWCEAVLFTVPVTILLVTWFVLGSPRPRYYITIRSVSGLDAPAAAALGVVDPTFNLTLGVASRNYEESACVDQDTFVEVAYRGVPLASATVGRLCAGPRMATERPVVARGEAVHVPETVMDALVEEMRQGAAVFDVALKLPGEIDGRRLGRRCRVRAAATAAAMCTSDLYWMDL</sequence>
<organism evidence="2">
    <name type="scientific">Triticum aestivum</name>
    <name type="common">Wheat</name>
    <dbReference type="NCBI Taxonomy" id="4565"/>
    <lineage>
        <taxon>Eukaryota</taxon>
        <taxon>Viridiplantae</taxon>
        <taxon>Streptophyta</taxon>
        <taxon>Embryophyta</taxon>
        <taxon>Tracheophyta</taxon>
        <taxon>Spermatophyta</taxon>
        <taxon>Magnoliopsida</taxon>
        <taxon>Liliopsida</taxon>
        <taxon>Poales</taxon>
        <taxon>Poaceae</taxon>
        <taxon>BOP clade</taxon>
        <taxon>Pooideae</taxon>
        <taxon>Triticodae</taxon>
        <taxon>Triticeae</taxon>
        <taxon>Triticinae</taxon>
        <taxon>Triticum</taxon>
    </lineage>
</organism>
<dbReference type="Gramene" id="TraesCSU02G262300.1">
    <property type="protein sequence ID" value="TraesCSU02G262300.1.cds1"/>
    <property type="gene ID" value="TraesCSU02G262300"/>
</dbReference>
<name>A0A3B6U9G5_WHEAT</name>
<proteinExistence type="predicted"/>
<keyword evidence="1" id="KW-0472">Membrane</keyword>
<feature type="transmembrane region" description="Helical" evidence="1">
    <location>
        <begin position="31"/>
        <end position="48"/>
    </location>
</feature>
<dbReference type="AlphaFoldDB" id="A0A3B6U9G5"/>
<accession>A0A3B6U9G5</accession>
<keyword evidence="1" id="KW-0812">Transmembrane</keyword>
<keyword evidence="1" id="KW-1133">Transmembrane helix</keyword>
<evidence type="ECO:0000313" key="3">
    <source>
        <dbReference type="Proteomes" id="UP000019116"/>
    </source>
</evidence>
<dbReference type="Gramene" id="TraesCSU03G0513300.1">
    <property type="protein sequence ID" value="TraesCSU03G0513300.1.CDS1"/>
    <property type="gene ID" value="TraesCSU03G0513300"/>
</dbReference>
<evidence type="ECO:0008006" key="4">
    <source>
        <dbReference type="Google" id="ProtNLM"/>
    </source>
</evidence>
<dbReference type="OMA" id="TPCAKSS"/>
<evidence type="ECO:0000313" key="2">
    <source>
        <dbReference type="EnsemblPlants" id="TraesCSU02G262300.1.cds1"/>
    </source>
</evidence>
<dbReference type="Gramene" id="TraesCLE_scaffold_009354_01G000400.1">
    <property type="protein sequence ID" value="TraesCLE_scaffold_009354_01G000400.1"/>
    <property type="gene ID" value="TraesCLE_scaffold_009354_01G000400"/>
</dbReference>
<keyword evidence="3" id="KW-1185">Reference proteome</keyword>
<dbReference type="Proteomes" id="UP000019116">
    <property type="component" value="Chromosome Un"/>
</dbReference>
<dbReference type="PANTHER" id="PTHR33994:SF25">
    <property type="entry name" value="OS02G0619200 PROTEIN"/>
    <property type="match status" value="1"/>
</dbReference>
<dbReference type="Gramene" id="TraesWEE_scaffold_001535_01G001000.1">
    <property type="protein sequence ID" value="TraesWEE_scaffold_001535_01G001000.1"/>
    <property type="gene ID" value="TraesWEE_scaffold_001535_01G001000"/>
</dbReference>